<organism evidence="2">
    <name type="scientific">Melampsora larici-populina (strain 98AG31 / pathotype 3-4-7)</name>
    <name type="common">Poplar leaf rust fungus</name>
    <dbReference type="NCBI Taxonomy" id="747676"/>
    <lineage>
        <taxon>Eukaryota</taxon>
        <taxon>Fungi</taxon>
        <taxon>Dikarya</taxon>
        <taxon>Basidiomycota</taxon>
        <taxon>Pucciniomycotina</taxon>
        <taxon>Pucciniomycetes</taxon>
        <taxon>Pucciniales</taxon>
        <taxon>Melampsoraceae</taxon>
        <taxon>Melampsora</taxon>
    </lineage>
</organism>
<evidence type="ECO:0000313" key="2">
    <source>
        <dbReference type="Proteomes" id="UP000001072"/>
    </source>
</evidence>
<dbReference type="AlphaFoldDB" id="F4R7T6"/>
<protein>
    <submittedName>
        <fullName evidence="1">Uncharacterized protein</fullName>
    </submittedName>
</protein>
<dbReference type="InParanoid" id="F4R7T6"/>
<keyword evidence="2" id="KW-1185">Reference proteome</keyword>
<dbReference type="EMBL" id="GL883092">
    <property type="protein sequence ID" value="EGG11729.1"/>
    <property type="molecule type" value="Genomic_DNA"/>
</dbReference>
<dbReference type="Proteomes" id="UP000001072">
    <property type="component" value="Unassembled WGS sequence"/>
</dbReference>
<dbReference type="KEGG" id="mlr:MELLADRAFT_102292"/>
<proteinExistence type="predicted"/>
<name>F4R7T6_MELLP</name>
<dbReference type="VEuPathDB" id="FungiDB:MELLADRAFT_102292"/>
<accession>F4R7T6</accession>
<dbReference type="HOGENOM" id="CLU_2197512_0_0_1"/>
<dbReference type="GeneID" id="18921623"/>
<gene>
    <name evidence="1" type="ORF">MELLADRAFT_102292</name>
</gene>
<evidence type="ECO:0000313" key="1">
    <source>
        <dbReference type="EMBL" id="EGG11729.1"/>
    </source>
</evidence>
<reference evidence="2" key="1">
    <citation type="journal article" date="2011" name="Proc. Natl. Acad. Sci. U.S.A.">
        <title>Obligate biotrophy features unraveled by the genomic analysis of rust fungi.</title>
        <authorList>
            <person name="Duplessis S."/>
            <person name="Cuomo C.A."/>
            <person name="Lin Y.-C."/>
            <person name="Aerts A."/>
            <person name="Tisserant E."/>
            <person name="Veneault-Fourrey C."/>
            <person name="Joly D.L."/>
            <person name="Hacquard S."/>
            <person name="Amselem J."/>
            <person name="Cantarel B.L."/>
            <person name="Chiu R."/>
            <person name="Coutinho P.M."/>
            <person name="Feau N."/>
            <person name="Field M."/>
            <person name="Frey P."/>
            <person name="Gelhaye E."/>
            <person name="Goldberg J."/>
            <person name="Grabherr M.G."/>
            <person name="Kodira C.D."/>
            <person name="Kohler A."/>
            <person name="Kuees U."/>
            <person name="Lindquist E.A."/>
            <person name="Lucas S.M."/>
            <person name="Mago R."/>
            <person name="Mauceli E."/>
            <person name="Morin E."/>
            <person name="Murat C."/>
            <person name="Pangilinan J.L."/>
            <person name="Park R."/>
            <person name="Pearson M."/>
            <person name="Quesneville H."/>
            <person name="Rouhier N."/>
            <person name="Sakthikumar S."/>
            <person name="Salamov A.A."/>
            <person name="Schmutz J."/>
            <person name="Selles B."/>
            <person name="Shapiro H."/>
            <person name="Tanguay P."/>
            <person name="Tuskan G.A."/>
            <person name="Henrissat B."/>
            <person name="Van de Peer Y."/>
            <person name="Rouze P."/>
            <person name="Ellis J.G."/>
            <person name="Dodds P.N."/>
            <person name="Schein J.E."/>
            <person name="Zhong S."/>
            <person name="Hamelin R.C."/>
            <person name="Grigoriev I.V."/>
            <person name="Szabo L.J."/>
            <person name="Martin F."/>
        </authorList>
    </citation>
    <scope>NUCLEOTIDE SEQUENCE [LARGE SCALE GENOMIC DNA]</scope>
    <source>
        <strain evidence="2">98AG31 / pathotype 3-4-7</strain>
    </source>
</reference>
<dbReference type="RefSeq" id="XP_007405364.1">
    <property type="nucleotide sequence ID" value="XM_007405302.1"/>
</dbReference>
<sequence>MFAEDDPNFWGPDPSVDDIVLSSELKISEKNKYKLDKFLIESGLSSRLIRKIMRKAKIPKWLDIVCCSQMTKLTLKTTGINQEYAAIILAKAQEWNEEALDQIVYMST</sequence>